<accession>U4LDE6</accession>
<dbReference type="Proteomes" id="UP000018144">
    <property type="component" value="Unassembled WGS sequence"/>
</dbReference>
<evidence type="ECO:0000313" key="2">
    <source>
        <dbReference type="Proteomes" id="UP000018144"/>
    </source>
</evidence>
<name>U4LDE6_PYROM</name>
<protein>
    <submittedName>
        <fullName evidence="1">Uncharacterized protein</fullName>
    </submittedName>
</protein>
<evidence type="ECO:0000313" key="1">
    <source>
        <dbReference type="EMBL" id="CCX30134.1"/>
    </source>
</evidence>
<proteinExistence type="predicted"/>
<gene>
    <name evidence="1" type="ORF">PCON_08236</name>
</gene>
<organism evidence="1 2">
    <name type="scientific">Pyronema omphalodes (strain CBS 100304)</name>
    <name type="common">Pyronema confluens</name>
    <dbReference type="NCBI Taxonomy" id="1076935"/>
    <lineage>
        <taxon>Eukaryota</taxon>
        <taxon>Fungi</taxon>
        <taxon>Dikarya</taxon>
        <taxon>Ascomycota</taxon>
        <taxon>Pezizomycotina</taxon>
        <taxon>Pezizomycetes</taxon>
        <taxon>Pezizales</taxon>
        <taxon>Pyronemataceae</taxon>
        <taxon>Pyronema</taxon>
    </lineage>
</organism>
<sequence>MGYESAVAHRYIESNPDHFAHTSLPIYHSVASDIRRPAPGAKEWLESVLPGDLIVVYPRVNDGYLNVVFSIEMTLHWED</sequence>
<reference evidence="1 2" key="1">
    <citation type="journal article" date="2013" name="PLoS Genet.">
        <title>The genome and development-dependent transcriptomes of Pyronema confluens: a window into fungal evolution.</title>
        <authorList>
            <person name="Traeger S."/>
            <person name="Altegoer F."/>
            <person name="Freitag M."/>
            <person name="Gabaldon T."/>
            <person name="Kempken F."/>
            <person name="Kumar A."/>
            <person name="Marcet-Houben M."/>
            <person name="Poggeler S."/>
            <person name="Stajich J.E."/>
            <person name="Nowrousian M."/>
        </authorList>
    </citation>
    <scope>NUCLEOTIDE SEQUENCE [LARGE SCALE GENOMIC DNA]</scope>
    <source>
        <strain evidence="2">CBS 100304</strain>
        <tissue evidence="1">Vegetative mycelium</tissue>
    </source>
</reference>
<keyword evidence="2" id="KW-1185">Reference proteome</keyword>
<dbReference type="AlphaFoldDB" id="U4LDE6"/>
<dbReference type="EMBL" id="HF935427">
    <property type="protein sequence ID" value="CCX30134.1"/>
    <property type="molecule type" value="Genomic_DNA"/>
</dbReference>